<dbReference type="EMBL" id="CP021112">
    <property type="protein sequence ID" value="ARQ00686.1"/>
    <property type="molecule type" value="Genomic_DNA"/>
</dbReference>
<dbReference type="Proteomes" id="UP000194137">
    <property type="component" value="Chromosome"/>
</dbReference>
<evidence type="ECO:0000313" key="2">
    <source>
        <dbReference type="Proteomes" id="UP000194137"/>
    </source>
</evidence>
<accession>A0A1W6ZTR3</accession>
<reference evidence="1 2" key="1">
    <citation type="submission" date="2017-05" db="EMBL/GenBank/DDBJ databases">
        <title>Full genome sequence of Pseudorhodoplanes sinuspersici.</title>
        <authorList>
            <person name="Dastgheib S.M.M."/>
            <person name="Shavandi M."/>
            <person name="Tirandaz H."/>
        </authorList>
    </citation>
    <scope>NUCLEOTIDE SEQUENCE [LARGE SCALE GENOMIC DNA]</scope>
    <source>
        <strain evidence="1 2">RIPI110</strain>
    </source>
</reference>
<name>A0A1W6ZTR3_9HYPH</name>
<organism evidence="1 2">
    <name type="scientific">Pseudorhodoplanes sinuspersici</name>
    <dbReference type="NCBI Taxonomy" id="1235591"/>
    <lineage>
        <taxon>Bacteria</taxon>
        <taxon>Pseudomonadati</taxon>
        <taxon>Pseudomonadota</taxon>
        <taxon>Alphaproteobacteria</taxon>
        <taxon>Hyphomicrobiales</taxon>
        <taxon>Pseudorhodoplanes</taxon>
    </lineage>
</organism>
<protein>
    <submittedName>
        <fullName evidence="1">Uncharacterized protein</fullName>
    </submittedName>
</protein>
<keyword evidence="2" id="KW-1185">Reference proteome</keyword>
<gene>
    <name evidence="1" type="ORF">CAK95_17560</name>
</gene>
<dbReference type="AlphaFoldDB" id="A0A1W6ZTR3"/>
<sequence>MYNFRNYVPPPKAPKRTPADYARIGKTIIALGAVFFIGSFAYMRQGSTMSSMQALVASFPMLLIFVGFGAAIWKQGMAGLGPMIAYLSAVIAACGAAAAWLWGT</sequence>
<evidence type="ECO:0000313" key="1">
    <source>
        <dbReference type="EMBL" id="ARQ00686.1"/>
    </source>
</evidence>
<dbReference type="RefSeq" id="WP_086089081.1">
    <property type="nucleotide sequence ID" value="NZ_CP021112.1"/>
</dbReference>
<dbReference type="KEGG" id="psin:CAK95_17560"/>
<proteinExistence type="predicted"/>